<sequence>MRCQVGEIPVDEESVVTLGRHLLRTAAACGVGASQTVNDRDGKRRKPTPRNVAFQKQHNVRG</sequence>
<proteinExistence type="predicted"/>
<dbReference type="Proteomes" id="UP000501690">
    <property type="component" value="Linkage Group LG5"/>
</dbReference>
<gene>
    <name evidence="2" type="ORF">DEO72_LG5g2098</name>
</gene>
<protein>
    <submittedName>
        <fullName evidence="2">Uncharacterized protein</fullName>
    </submittedName>
</protein>
<organism evidence="2 3">
    <name type="scientific">Vigna unguiculata</name>
    <name type="common">Cowpea</name>
    <dbReference type="NCBI Taxonomy" id="3917"/>
    <lineage>
        <taxon>Eukaryota</taxon>
        <taxon>Viridiplantae</taxon>
        <taxon>Streptophyta</taxon>
        <taxon>Embryophyta</taxon>
        <taxon>Tracheophyta</taxon>
        <taxon>Spermatophyta</taxon>
        <taxon>Magnoliopsida</taxon>
        <taxon>eudicotyledons</taxon>
        <taxon>Gunneridae</taxon>
        <taxon>Pentapetalae</taxon>
        <taxon>rosids</taxon>
        <taxon>fabids</taxon>
        <taxon>Fabales</taxon>
        <taxon>Fabaceae</taxon>
        <taxon>Papilionoideae</taxon>
        <taxon>50 kb inversion clade</taxon>
        <taxon>NPAAA clade</taxon>
        <taxon>indigoferoid/millettioid clade</taxon>
        <taxon>Phaseoleae</taxon>
        <taxon>Vigna</taxon>
    </lineage>
</organism>
<evidence type="ECO:0000313" key="3">
    <source>
        <dbReference type="Proteomes" id="UP000501690"/>
    </source>
</evidence>
<feature type="region of interest" description="Disordered" evidence="1">
    <location>
        <begin position="33"/>
        <end position="62"/>
    </location>
</feature>
<reference evidence="2 3" key="1">
    <citation type="submission" date="2019-04" db="EMBL/GenBank/DDBJ databases">
        <title>An improved genome assembly and genetic linkage map for asparagus bean, Vigna unguiculata ssp. sesquipedialis.</title>
        <authorList>
            <person name="Xia Q."/>
            <person name="Zhang R."/>
            <person name="Dong Y."/>
        </authorList>
    </citation>
    <scope>NUCLEOTIDE SEQUENCE [LARGE SCALE GENOMIC DNA]</scope>
    <source>
        <tissue evidence="2">Leaf</tissue>
    </source>
</reference>
<accession>A0A4D6LZL2</accession>
<evidence type="ECO:0000256" key="1">
    <source>
        <dbReference type="SAM" id="MobiDB-lite"/>
    </source>
</evidence>
<name>A0A4D6LZL2_VIGUN</name>
<dbReference type="EMBL" id="CP039349">
    <property type="protein sequence ID" value="QCD94020.1"/>
    <property type="molecule type" value="Genomic_DNA"/>
</dbReference>
<dbReference type="AlphaFoldDB" id="A0A4D6LZL2"/>
<keyword evidence="3" id="KW-1185">Reference proteome</keyword>
<evidence type="ECO:0000313" key="2">
    <source>
        <dbReference type="EMBL" id="QCD94020.1"/>
    </source>
</evidence>